<sequence>MMDKTFYHQLFSRSFSLPVQVTYWDGSSQIYGQETEKPQITITLNEKIPIKKIANNASLTLGEAYMNQTIEVDGSIQDLVNDAYQQADSFFHSKDYLNWLPTLKKHSKKQNKSDIHSHYDLGNDFFKLWLDPTLTYSCGYFKTPEDTLEQAQINKVHHILNKLFLKDGDTLLDIGCGWGTLMFTAAKEYGVKATGITLSQEQFDLINERIKQENLEGQCNVLLMDYQELTNQNFDHITSVGMFEHVGQEKLADYFSVVNRLLAPHGTALIHGITRQQGGAYNAWINKYIFPGGYIPGLAEIIQDITVNQLQVIDMESLRRDYQQTLEHWATNFHKVKETVVSTRGSEFYRMWDLYLQACAASFESGNIDVIQYLITHTANNQIPMHRALD</sequence>
<comment type="similarity">
    <text evidence="1">Belongs to the CFA/CMAS family.</text>
</comment>
<feature type="domain" description="DUF7884" evidence="6">
    <location>
        <begin position="6"/>
        <end position="94"/>
    </location>
</feature>
<dbReference type="Pfam" id="PF02353">
    <property type="entry name" value="CMAS"/>
    <property type="match status" value="1"/>
</dbReference>
<dbReference type="InterPro" id="IPR003333">
    <property type="entry name" value="CMAS"/>
</dbReference>
<dbReference type="RefSeq" id="WP_077275458.1">
    <property type="nucleotide sequence ID" value="NZ_CP019609.1"/>
</dbReference>
<name>A0A1Q2D4N1_9ENTE</name>
<evidence type="ECO:0000256" key="1">
    <source>
        <dbReference type="ARBA" id="ARBA00010815"/>
    </source>
</evidence>
<evidence type="ECO:0000259" key="6">
    <source>
        <dbReference type="Pfam" id="PF25371"/>
    </source>
</evidence>
<keyword evidence="3" id="KW-0808">Transferase</keyword>
<dbReference type="GO" id="GO:0008610">
    <property type="term" value="P:lipid biosynthetic process"/>
    <property type="evidence" value="ECO:0007669"/>
    <property type="project" value="InterPro"/>
</dbReference>
<dbReference type="GO" id="GO:0008168">
    <property type="term" value="F:methyltransferase activity"/>
    <property type="evidence" value="ECO:0007669"/>
    <property type="project" value="UniProtKB-KW"/>
</dbReference>
<dbReference type="InterPro" id="IPR057206">
    <property type="entry name" value="DUF7884"/>
</dbReference>
<organism evidence="7 8">
    <name type="scientific">Vagococcus penaei</name>
    <dbReference type="NCBI Taxonomy" id="633807"/>
    <lineage>
        <taxon>Bacteria</taxon>
        <taxon>Bacillati</taxon>
        <taxon>Bacillota</taxon>
        <taxon>Bacilli</taxon>
        <taxon>Lactobacillales</taxon>
        <taxon>Enterococcaceae</taxon>
        <taxon>Vagococcus</taxon>
    </lineage>
</organism>
<dbReference type="Gene3D" id="3.40.50.150">
    <property type="entry name" value="Vaccinia Virus protein VP39"/>
    <property type="match status" value="1"/>
</dbReference>
<gene>
    <name evidence="7" type="ORF">BW732_03365</name>
</gene>
<evidence type="ECO:0000256" key="3">
    <source>
        <dbReference type="ARBA" id="ARBA00022679"/>
    </source>
</evidence>
<dbReference type="GO" id="GO:0032259">
    <property type="term" value="P:methylation"/>
    <property type="evidence" value="ECO:0007669"/>
    <property type="project" value="UniProtKB-KW"/>
</dbReference>
<keyword evidence="4" id="KW-0949">S-adenosyl-L-methionine</keyword>
<evidence type="ECO:0000256" key="5">
    <source>
        <dbReference type="ARBA" id="ARBA00023098"/>
    </source>
</evidence>
<dbReference type="SUPFAM" id="SSF53335">
    <property type="entry name" value="S-adenosyl-L-methionine-dependent methyltransferases"/>
    <property type="match status" value="1"/>
</dbReference>
<dbReference type="AlphaFoldDB" id="A0A1Q2D4N1"/>
<proteinExistence type="inferred from homology"/>
<evidence type="ECO:0000256" key="2">
    <source>
        <dbReference type="ARBA" id="ARBA00022603"/>
    </source>
</evidence>
<dbReference type="Pfam" id="PF25371">
    <property type="entry name" value="DUF7884"/>
    <property type="match status" value="1"/>
</dbReference>
<dbReference type="CDD" id="cd02440">
    <property type="entry name" value="AdoMet_MTases"/>
    <property type="match status" value="1"/>
</dbReference>
<keyword evidence="8" id="KW-1185">Reference proteome</keyword>
<dbReference type="PANTHER" id="PTHR43667:SF1">
    <property type="entry name" value="CYCLOPROPANE-FATTY-ACYL-PHOSPHOLIPID SYNTHASE"/>
    <property type="match status" value="1"/>
</dbReference>
<evidence type="ECO:0000313" key="8">
    <source>
        <dbReference type="Proteomes" id="UP000188246"/>
    </source>
</evidence>
<dbReference type="Proteomes" id="UP000188246">
    <property type="component" value="Chromosome"/>
</dbReference>
<dbReference type="PANTHER" id="PTHR43667">
    <property type="entry name" value="CYCLOPROPANE-FATTY-ACYL-PHOSPHOLIPID SYNTHASE"/>
    <property type="match status" value="1"/>
</dbReference>
<evidence type="ECO:0000256" key="4">
    <source>
        <dbReference type="ARBA" id="ARBA00022691"/>
    </source>
</evidence>
<reference evidence="7 8" key="1">
    <citation type="journal article" date="2010" name="Int. J. Syst. Evol. Microbiol.">
        <title>Vagococcus penaei sp. nov., isolated from spoilage microbiota of cooked shrimp (Penaeus vannamei).</title>
        <authorList>
            <person name="Jaffres E."/>
            <person name="Prevost H."/>
            <person name="Rossero A."/>
            <person name="Joffraud J.J."/>
            <person name="Dousset X."/>
        </authorList>
    </citation>
    <scope>NUCLEOTIDE SEQUENCE [LARGE SCALE GENOMIC DNA]</scope>
    <source>
        <strain evidence="7 8">CD276</strain>
    </source>
</reference>
<dbReference type="InterPro" id="IPR029063">
    <property type="entry name" value="SAM-dependent_MTases_sf"/>
</dbReference>
<dbReference type="PIRSF" id="PIRSF003085">
    <property type="entry name" value="CMAS"/>
    <property type="match status" value="1"/>
</dbReference>
<keyword evidence="5" id="KW-0443">Lipid metabolism</keyword>
<protein>
    <submittedName>
        <fullName evidence="7">Cyclopropane-fatty-acyl-phospholipid synthase</fullName>
    </submittedName>
</protein>
<accession>A0A1Q2D4N1</accession>
<dbReference type="KEGG" id="vpi:BW732_03365"/>
<keyword evidence="2" id="KW-0489">Methyltransferase</keyword>
<dbReference type="EMBL" id="CP019609">
    <property type="protein sequence ID" value="AQP53366.1"/>
    <property type="molecule type" value="Genomic_DNA"/>
</dbReference>
<dbReference type="InterPro" id="IPR050723">
    <property type="entry name" value="CFA/CMAS"/>
</dbReference>
<dbReference type="STRING" id="633807.BW732_03365"/>
<evidence type="ECO:0000313" key="7">
    <source>
        <dbReference type="EMBL" id="AQP53366.1"/>
    </source>
</evidence>
<dbReference type="OrthoDB" id="9782855at2"/>